<evidence type="ECO:0000256" key="1">
    <source>
        <dbReference type="SAM" id="SignalP"/>
    </source>
</evidence>
<evidence type="ECO:0000313" key="2">
    <source>
        <dbReference type="EMBL" id="KNZ51260.1"/>
    </source>
</evidence>
<gene>
    <name evidence="2" type="ORF">VP01_401g4</name>
</gene>
<organism evidence="2 3">
    <name type="scientific">Puccinia sorghi</name>
    <dbReference type="NCBI Taxonomy" id="27349"/>
    <lineage>
        <taxon>Eukaryota</taxon>
        <taxon>Fungi</taxon>
        <taxon>Dikarya</taxon>
        <taxon>Basidiomycota</taxon>
        <taxon>Pucciniomycotina</taxon>
        <taxon>Pucciniomycetes</taxon>
        <taxon>Pucciniales</taxon>
        <taxon>Pucciniaceae</taxon>
        <taxon>Puccinia</taxon>
    </lineage>
</organism>
<proteinExistence type="predicted"/>
<keyword evidence="1" id="KW-0732">Signal</keyword>
<protein>
    <submittedName>
        <fullName evidence="2">Putative signal peptide protein</fullName>
    </submittedName>
</protein>
<evidence type="ECO:0000313" key="3">
    <source>
        <dbReference type="Proteomes" id="UP000037035"/>
    </source>
</evidence>
<dbReference type="Proteomes" id="UP000037035">
    <property type="component" value="Unassembled WGS sequence"/>
</dbReference>
<name>A0A0L6UTQ9_9BASI</name>
<accession>A0A0L6UTQ9</accession>
<reference evidence="2 3" key="1">
    <citation type="submission" date="2015-08" db="EMBL/GenBank/DDBJ databases">
        <title>Next Generation Sequencing and Analysis of the Genome of Puccinia sorghi L Schw, the Causal Agent of Maize Common Rust.</title>
        <authorList>
            <person name="Rochi L."/>
            <person name="Burguener G."/>
            <person name="Darino M."/>
            <person name="Turjanski A."/>
            <person name="Kreff E."/>
            <person name="Dieguez M.J."/>
            <person name="Sacco F."/>
        </authorList>
    </citation>
    <scope>NUCLEOTIDE SEQUENCE [LARGE SCALE GENOMIC DNA]</scope>
    <source>
        <strain evidence="2 3">RO10H11247</strain>
    </source>
</reference>
<sequence length="32" mass="4048">MCVWMLLMMMMIMSLFRKEDQNLNFLFSSYHR</sequence>
<dbReference type="AlphaFoldDB" id="A0A0L6UTQ9"/>
<comment type="caution">
    <text evidence="2">The sequence shown here is derived from an EMBL/GenBank/DDBJ whole genome shotgun (WGS) entry which is preliminary data.</text>
</comment>
<keyword evidence="3" id="KW-1185">Reference proteome</keyword>
<feature type="signal peptide" evidence="1">
    <location>
        <begin position="1"/>
        <end position="17"/>
    </location>
</feature>
<dbReference type="VEuPathDB" id="FungiDB:VP01_401g4"/>
<dbReference type="EMBL" id="LAVV01009080">
    <property type="protein sequence ID" value="KNZ51260.1"/>
    <property type="molecule type" value="Genomic_DNA"/>
</dbReference>
<feature type="chain" id="PRO_5005568040" evidence="1">
    <location>
        <begin position="18"/>
        <end position="32"/>
    </location>
</feature>